<evidence type="ECO:0000256" key="2">
    <source>
        <dbReference type="ARBA" id="ARBA00022803"/>
    </source>
</evidence>
<dbReference type="InterPro" id="IPR000270">
    <property type="entry name" value="PB1_dom"/>
</dbReference>
<dbReference type="SMART" id="SM00666">
    <property type="entry name" value="PB1"/>
    <property type="match status" value="1"/>
</dbReference>
<dbReference type="EMBL" id="JBBPBM010000024">
    <property type="protein sequence ID" value="KAK8542592.1"/>
    <property type="molecule type" value="Genomic_DNA"/>
</dbReference>
<dbReference type="InterPro" id="IPR044517">
    <property type="entry name" value="PHOX1-4"/>
</dbReference>
<reference evidence="5 6" key="1">
    <citation type="journal article" date="2024" name="G3 (Bethesda)">
        <title>Genome assembly of Hibiscus sabdariffa L. provides insights into metabolisms of medicinal natural products.</title>
        <authorList>
            <person name="Kim T."/>
        </authorList>
    </citation>
    <scope>NUCLEOTIDE SEQUENCE [LARGE SCALE GENOMIC DNA]</scope>
    <source>
        <strain evidence="5">TK-2024</strain>
        <tissue evidence="5">Old leaves</tissue>
    </source>
</reference>
<gene>
    <name evidence="5" type="ORF">V6N12_015182</name>
</gene>
<organism evidence="5 6">
    <name type="scientific">Hibiscus sabdariffa</name>
    <name type="common">roselle</name>
    <dbReference type="NCBI Taxonomy" id="183260"/>
    <lineage>
        <taxon>Eukaryota</taxon>
        <taxon>Viridiplantae</taxon>
        <taxon>Streptophyta</taxon>
        <taxon>Embryophyta</taxon>
        <taxon>Tracheophyta</taxon>
        <taxon>Spermatophyta</taxon>
        <taxon>Magnoliopsida</taxon>
        <taxon>eudicotyledons</taxon>
        <taxon>Gunneridae</taxon>
        <taxon>Pentapetalae</taxon>
        <taxon>rosids</taxon>
        <taxon>malvids</taxon>
        <taxon>Malvales</taxon>
        <taxon>Malvaceae</taxon>
        <taxon>Malvoideae</taxon>
        <taxon>Hibiscus</taxon>
    </lineage>
</organism>
<dbReference type="Pfam" id="PF00564">
    <property type="entry name" value="PB1"/>
    <property type="match status" value="1"/>
</dbReference>
<evidence type="ECO:0000313" key="6">
    <source>
        <dbReference type="Proteomes" id="UP001472677"/>
    </source>
</evidence>
<keyword evidence="2" id="KW-0802">TPR repeat</keyword>
<dbReference type="PANTHER" id="PTHR46183:SF8">
    <property type="entry name" value="PROTEIN CLMP1"/>
    <property type="match status" value="1"/>
</dbReference>
<evidence type="ECO:0000256" key="3">
    <source>
        <dbReference type="SAM" id="MobiDB-lite"/>
    </source>
</evidence>
<evidence type="ECO:0000256" key="1">
    <source>
        <dbReference type="ARBA" id="ARBA00022737"/>
    </source>
</evidence>
<evidence type="ECO:0000259" key="4">
    <source>
        <dbReference type="PROSITE" id="PS51745"/>
    </source>
</evidence>
<feature type="region of interest" description="Disordered" evidence="3">
    <location>
        <begin position="105"/>
        <end position="145"/>
    </location>
</feature>
<accession>A0ABR2DME2</accession>
<name>A0ABR2DME2_9ROSI</name>
<comment type="caution">
    <text evidence="5">The sequence shown here is derived from an EMBL/GenBank/DDBJ whole genome shotgun (WGS) entry which is preliminary data.</text>
</comment>
<dbReference type="Proteomes" id="UP001472677">
    <property type="component" value="Unassembled WGS sequence"/>
</dbReference>
<feature type="domain" description="PB1" evidence="4">
    <location>
        <begin position="11"/>
        <end position="103"/>
    </location>
</feature>
<dbReference type="CDD" id="cd05992">
    <property type="entry name" value="PB1"/>
    <property type="match status" value="1"/>
</dbReference>
<dbReference type="SUPFAM" id="SSF54277">
    <property type="entry name" value="CAD &amp; PB1 domains"/>
    <property type="match status" value="1"/>
</dbReference>
<sequence>MSVQVPVAIQWRPLKLVYDHDIRLSQMPVNCSFKVLREIVSKRFPSSKTVLIKYKDNDGDLVTITCTAELRLAESSVDALVPMEPEAYKDSGFGMLRLHIVEVSPEQEPPLPEEEDEKPLESQVAKLDESLSHPSLGKSVSEGVDMEIEMTEKESSKGKIMGGSEDPECKEVEMDDWLFEFAQLFRIHVGS</sequence>
<keyword evidence="1" id="KW-0677">Repeat</keyword>
<evidence type="ECO:0000313" key="5">
    <source>
        <dbReference type="EMBL" id="KAK8542592.1"/>
    </source>
</evidence>
<dbReference type="Gene3D" id="3.10.20.90">
    <property type="entry name" value="Phosphatidylinositol 3-kinase Catalytic Subunit, Chain A, domain 1"/>
    <property type="match status" value="1"/>
</dbReference>
<protein>
    <recommendedName>
        <fullName evidence="4">PB1 domain-containing protein</fullName>
    </recommendedName>
</protein>
<dbReference type="PROSITE" id="PS51745">
    <property type="entry name" value="PB1"/>
    <property type="match status" value="1"/>
</dbReference>
<dbReference type="PANTHER" id="PTHR46183">
    <property type="entry name" value="PROTEIN CLMP1"/>
    <property type="match status" value="1"/>
</dbReference>
<dbReference type="InterPro" id="IPR053793">
    <property type="entry name" value="PB1-like"/>
</dbReference>
<proteinExistence type="predicted"/>
<keyword evidence="6" id="KW-1185">Reference proteome</keyword>